<name>Q2GPV3_CHAGB</name>
<dbReference type="OrthoDB" id="4573617at2759"/>
<dbReference type="EMBL" id="CH408035">
    <property type="protein sequence ID" value="EAQ83597.1"/>
    <property type="molecule type" value="Genomic_DNA"/>
</dbReference>
<dbReference type="RefSeq" id="XP_001227928.1">
    <property type="nucleotide sequence ID" value="XM_001227927.1"/>
</dbReference>
<evidence type="ECO:0000313" key="3">
    <source>
        <dbReference type="Proteomes" id="UP000001056"/>
    </source>
</evidence>
<organism evidence="2 3">
    <name type="scientific">Chaetomium globosum (strain ATCC 6205 / CBS 148.51 / DSM 1962 / NBRC 6347 / NRRL 1970)</name>
    <name type="common">Soil fungus</name>
    <dbReference type="NCBI Taxonomy" id="306901"/>
    <lineage>
        <taxon>Eukaryota</taxon>
        <taxon>Fungi</taxon>
        <taxon>Dikarya</taxon>
        <taxon>Ascomycota</taxon>
        <taxon>Pezizomycotina</taxon>
        <taxon>Sordariomycetes</taxon>
        <taxon>Sordariomycetidae</taxon>
        <taxon>Sordariales</taxon>
        <taxon>Chaetomiaceae</taxon>
        <taxon>Chaetomium</taxon>
    </lineage>
</organism>
<gene>
    <name evidence="2" type="ORF">CHGG_10001</name>
</gene>
<accession>Q2GPV3</accession>
<dbReference type="InParanoid" id="Q2GPV3"/>
<feature type="region of interest" description="Disordered" evidence="1">
    <location>
        <begin position="204"/>
        <end position="235"/>
    </location>
</feature>
<reference evidence="3" key="1">
    <citation type="journal article" date="2015" name="Genome Announc.">
        <title>Draft genome sequence of the cellulolytic fungus Chaetomium globosum.</title>
        <authorList>
            <person name="Cuomo C.A."/>
            <person name="Untereiner W.A."/>
            <person name="Ma L.-J."/>
            <person name="Grabherr M."/>
            <person name="Birren B.W."/>
        </authorList>
    </citation>
    <scope>NUCLEOTIDE SEQUENCE [LARGE SCALE GENOMIC DNA]</scope>
    <source>
        <strain evidence="3">ATCC 6205 / CBS 148.51 / DSM 1962 / NBRC 6347 / NRRL 1970</strain>
    </source>
</reference>
<dbReference type="VEuPathDB" id="FungiDB:CHGG_10001"/>
<dbReference type="HOGENOM" id="CLU_1120053_0_0_1"/>
<dbReference type="Proteomes" id="UP000001056">
    <property type="component" value="Unassembled WGS sequence"/>
</dbReference>
<evidence type="ECO:0000313" key="2">
    <source>
        <dbReference type="EMBL" id="EAQ83597.1"/>
    </source>
</evidence>
<dbReference type="GeneID" id="4395977"/>
<evidence type="ECO:0000256" key="1">
    <source>
        <dbReference type="SAM" id="MobiDB-lite"/>
    </source>
</evidence>
<protein>
    <submittedName>
        <fullName evidence="2">Uncharacterized protein</fullName>
    </submittedName>
</protein>
<feature type="compositionally biased region" description="Pro residues" evidence="1">
    <location>
        <begin position="208"/>
        <end position="222"/>
    </location>
</feature>
<sequence length="248" mass="27265">MPSFQRFLQVDAANAPNRSFTTLPGLPYIPSESSYTQKSKYKSLMATVYGKTHSPAEFASLYLEGEDYLRARITISKAHEVLILDNLKNTRAGDGRYLKVKHLIANSLAISGVRADNINLLVIQNIDNRNTRELIRQYQALEGWESGTWLFASDIHRGQFLTTELGRTANSLARKLGKHVGGVYVGEILGQPALAFGLQGSRPATPVTYPPPRPAPGRPASPPLVLRQANPRQPTPIKRGKSCGCIIC</sequence>
<dbReference type="AlphaFoldDB" id="Q2GPV3"/>
<proteinExistence type="predicted"/>
<keyword evidence="3" id="KW-1185">Reference proteome</keyword>